<evidence type="ECO:0000256" key="5">
    <source>
        <dbReference type="SAM" id="SignalP"/>
    </source>
</evidence>
<feature type="binding site" evidence="3">
    <location>
        <position position="71"/>
    </location>
    <ligand>
        <name>Cu cation</name>
        <dbReference type="ChEBI" id="CHEBI:23378"/>
    </ligand>
</feature>
<feature type="disulfide bond" description="Redox-active" evidence="4">
    <location>
        <begin position="67"/>
        <end position="71"/>
    </location>
</feature>
<comment type="caution">
    <text evidence="7">The sequence shown here is derived from an EMBL/GenBank/DDBJ whole genome shotgun (WGS) entry which is preliminary data.</text>
</comment>
<evidence type="ECO:0000256" key="1">
    <source>
        <dbReference type="ARBA" id="ARBA00010996"/>
    </source>
</evidence>
<evidence type="ECO:0000259" key="6">
    <source>
        <dbReference type="PROSITE" id="PS51352"/>
    </source>
</evidence>
<evidence type="ECO:0000313" key="7">
    <source>
        <dbReference type="EMBL" id="TYS49182.1"/>
    </source>
</evidence>
<gene>
    <name evidence="7" type="ORF">FZD51_08135</name>
</gene>
<dbReference type="PANTHER" id="PTHR12151:SF25">
    <property type="entry name" value="LINALOOL DEHYDRATASE_ISOMERASE DOMAIN-CONTAINING PROTEIN"/>
    <property type="match status" value="1"/>
</dbReference>
<reference evidence="7 8" key="1">
    <citation type="submission" date="2019-08" db="EMBL/GenBank/DDBJ databases">
        <title>Bacillus genomes from the desert of Cuatro Cienegas, Coahuila.</title>
        <authorList>
            <person name="Olmedo-Alvarez G."/>
        </authorList>
    </citation>
    <scope>NUCLEOTIDE SEQUENCE [LARGE SCALE GENOMIC DNA]</scope>
    <source>
        <strain evidence="7 8">CH446_14T</strain>
    </source>
</reference>
<evidence type="ECO:0000256" key="4">
    <source>
        <dbReference type="PIRSR" id="PIRSR603782-2"/>
    </source>
</evidence>
<dbReference type="RefSeq" id="WP_148974329.1">
    <property type="nucleotide sequence ID" value="NZ_JBNIKT010000007.1"/>
</dbReference>
<dbReference type="PANTHER" id="PTHR12151">
    <property type="entry name" value="ELECTRON TRANSPORT PROTIN SCO1/SENC FAMILY MEMBER"/>
    <property type="match status" value="1"/>
</dbReference>
<dbReference type="GO" id="GO:0046872">
    <property type="term" value="F:metal ion binding"/>
    <property type="evidence" value="ECO:0007669"/>
    <property type="project" value="UniProtKB-KW"/>
</dbReference>
<feature type="chain" id="PRO_5039348690" evidence="5">
    <location>
        <begin position="24"/>
        <end position="194"/>
    </location>
</feature>
<dbReference type="InterPro" id="IPR003782">
    <property type="entry name" value="SCO1/SenC"/>
</dbReference>
<keyword evidence="2 3" id="KW-0186">Copper</keyword>
<feature type="domain" description="Thioredoxin" evidence="6">
    <location>
        <begin position="29"/>
        <end position="194"/>
    </location>
</feature>
<keyword evidence="5" id="KW-0732">Signal</keyword>
<dbReference type="InterPro" id="IPR013766">
    <property type="entry name" value="Thioredoxin_domain"/>
</dbReference>
<evidence type="ECO:0000313" key="8">
    <source>
        <dbReference type="Proteomes" id="UP000322139"/>
    </source>
</evidence>
<proteinExistence type="inferred from homology"/>
<feature type="signal peptide" evidence="5">
    <location>
        <begin position="1"/>
        <end position="23"/>
    </location>
</feature>
<dbReference type="Pfam" id="PF02630">
    <property type="entry name" value="SCO1-SenC"/>
    <property type="match status" value="1"/>
</dbReference>
<evidence type="ECO:0000256" key="3">
    <source>
        <dbReference type="PIRSR" id="PIRSR603782-1"/>
    </source>
</evidence>
<keyword evidence="3" id="KW-0479">Metal-binding</keyword>
<dbReference type="PROSITE" id="PS51352">
    <property type="entry name" value="THIOREDOXIN_2"/>
    <property type="match status" value="1"/>
</dbReference>
<protein>
    <submittedName>
        <fullName evidence="7">SCO family protein</fullName>
    </submittedName>
</protein>
<keyword evidence="4" id="KW-1015">Disulfide bond</keyword>
<dbReference type="CDD" id="cd02968">
    <property type="entry name" value="SCO"/>
    <property type="match status" value="1"/>
</dbReference>
<sequence>MKKKRVSKFSLGLMLLIILSACGQKGIENPYNWTVQDFTYTNQAGEQTGLADLKGKVWIADFIFTSCEDVCLPMTFNMSKLQDKAKEEGIENLQFVSFSVDPAVDTPETLKSYGDNFEADYDNWSFLTGYGQQEIEDFAKESFKTLVVKPESDDQVIHGTEFYLINQEGKVLKSYTGLKDIPYEEIIKDIKSIQ</sequence>
<name>A0A5D4RIG9_9BACI</name>
<dbReference type="EMBL" id="VTER01000004">
    <property type="protein sequence ID" value="TYS49182.1"/>
    <property type="molecule type" value="Genomic_DNA"/>
</dbReference>
<dbReference type="SUPFAM" id="SSF52833">
    <property type="entry name" value="Thioredoxin-like"/>
    <property type="match status" value="1"/>
</dbReference>
<evidence type="ECO:0000256" key="2">
    <source>
        <dbReference type="ARBA" id="ARBA00023008"/>
    </source>
</evidence>
<feature type="binding site" evidence="3">
    <location>
        <position position="67"/>
    </location>
    <ligand>
        <name>Cu cation</name>
        <dbReference type="ChEBI" id="CHEBI:23378"/>
    </ligand>
</feature>
<dbReference type="PROSITE" id="PS51257">
    <property type="entry name" value="PROKAR_LIPOPROTEIN"/>
    <property type="match status" value="1"/>
</dbReference>
<dbReference type="AlphaFoldDB" id="A0A5D4RIG9"/>
<feature type="binding site" evidence="3">
    <location>
        <position position="158"/>
    </location>
    <ligand>
        <name>Cu cation</name>
        <dbReference type="ChEBI" id="CHEBI:23378"/>
    </ligand>
</feature>
<comment type="similarity">
    <text evidence="1">Belongs to the SCO1/2 family.</text>
</comment>
<dbReference type="InterPro" id="IPR036249">
    <property type="entry name" value="Thioredoxin-like_sf"/>
</dbReference>
<organism evidence="7 8">
    <name type="scientific">Bacillus infantis</name>
    <dbReference type="NCBI Taxonomy" id="324767"/>
    <lineage>
        <taxon>Bacteria</taxon>
        <taxon>Bacillati</taxon>
        <taxon>Bacillota</taxon>
        <taxon>Bacilli</taxon>
        <taxon>Bacillales</taxon>
        <taxon>Bacillaceae</taxon>
        <taxon>Bacillus</taxon>
    </lineage>
</organism>
<accession>A0A5D4RIG9</accession>
<dbReference type="Proteomes" id="UP000322139">
    <property type="component" value="Unassembled WGS sequence"/>
</dbReference>
<dbReference type="Gene3D" id="3.40.30.10">
    <property type="entry name" value="Glutaredoxin"/>
    <property type="match status" value="1"/>
</dbReference>